<dbReference type="SMART" id="SM00935">
    <property type="entry name" value="OmpH"/>
    <property type="match status" value="1"/>
</dbReference>
<keyword evidence="5" id="KW-1185">Reference proteome</keyword>
<dbReference type="PANTHER" id="PTHR35089:SF1">
    <property type="entry name" value="CHAPERONE PROTEIN SKP"/>
    <property type="match status" value="1"/>
</dbReference>
<gene>
    <name evidence="4" type="ORF">B0I18_101391</name>
</gene>
<protein>
    <submittedName>
        <fullName evidence="4">Periplasmic chaperone for outer membrane proteins Skp</fullName>
    </submittedName>
</protein>
<dbReference type="SUPFAM" id="SSF111384">
    <property type="entry name" value="OmpH-like"/>
    <property type="match status" value="1"/>
</dbReference>
<dbReference type="RefSeq" id="WP_106520957.1">
    <property type="nucleotide sequence ID" value="NZ_PYGD01000001.1"/>
</dbReference>
<accession>A0A2P8DAI4</accession>
<dbReference type="Gene3D" id="3.30.910.20">
    <property type="entry name" value="Skp domain"/>
    <property type="match status" value="1"/>
</dbReference>
<evidence type="ECO:0000256" key="2">
    <source>
        <dbReference type="ARBA" id="ARBA00022729"/>
    </source>
</evidence>
<feature type="signal peptide" evidence="3">
    <location>
        <begin position="1"/>
        <end position="20"/>
    </location>
</feature>
<dbReference type="GO" id="GO:0050821">
    <property type="term" value="P:protein stabilization"/>
    <property type="evidence" value="ECO:0007669"/>
    <property type="project" value="TreeGrafter"/>
</dbReference>
<evidence type="ECO:0000256" key="1">
    <source>
        <dbReference type="ARBA" id="ARBA00009091"/>
    </source>
</evidence>
<evidence type="ECO:0000313" key="5">
    <source>
        <dbReference type="Proteomes" id="UP000240572"/>
    </source>
</evidence>
<name>A0A2P8DAI4_9BACT</name>
<dbReference type="EMBL" id="PYGD01000001">
    <property type="protein sequence ID" value="PSK94236.1"/>
    <property type="molecule type" value="Genomic_DNA"/>
</dbReference>
<dbReference type="OrthoDB" id="9788552at2"/>
<comment type="caution">
    <text evidence="4">The sequence shown here is derived from an EMBL/GenBank/DDBJ whole genome shotgun (WGS) entry which is preliminary data.</text>
</comment>
<dbReference type="AlphaFoldDB" id="A0A2P8DAI4"/>
<sequence length="171" mass="19626">MKKIGLALAMVLLTGLAVHAQRYCVIDSKYILEKLPEYTSAQKQLDAISEGWQREVDGKMQGIDQMYKSYQAERPMLSEDARKKREDEIVTKEKDAKALQKKYFGYEGEVFKKRQSLVKPIQDKVYNAVQKYAQNRGYDMVYDKAGGITIFYADPKLDKSDDIVKLIPGVK</sequence>
<dbReference type="PANTHER" id="PTHR35089">
    <property type="entry name" value="CHAPERONE PROTEIN SKP"/>
    <property type="match status" value="1"/>
</dbReference>
<keyword evidence="2 3" id="KW-0732">Signal</keyword>
<dbReference type="Proteomes" id="UP000240572">
    <property type="component" value="Unassembled WGS sequence"/>
</dbReference>
<comment type="similarity">
    <text evidence="1">Belongs to the Skp family.</text>
</comment>
<dbReference type="GO" id="GO:0005829">
    <property type="term" value="C:cytosol"/>
    <property type="evidence" value="ECO:0007669"/>
    <property type="project" value="TreeGrafter"/>
</dbReference>
<evidence type="ECO:0000313" key="4">
    <source>
        <dbReference type="EMBL" id="PSK94236.1"/>
    </source>
</evidence>
<dbReference type="Pfam" id="PF03938">
    <property type="entry name" value="OmpH"/>
    <property type="match status" value="1"/>
</dbReference>
<dbReference type="InterPro" id="IPR005632">
    <property type="entry name" value="Chaperone_Skp"/>
</dbReference>
<evidence type="ECO:0000256" key="3">
    <source>
        <dbReference type="SAM" id="SignalP"/>
    </source>
</evidence>
<feature type="chain" id="PRO_5015137529" evidence="3">
    <location>
        <begin position="21"/>
        <end position="171"/>
    </location>
</feature>
<reference evidence="4 5" key="1">
    <citation type="submission" date="2018-03" db="EMBL/GenBank/DDBJ databases">
        <title>Genomic Encyclopedia of Type Strains, Phase III (KMG-III): the genomes of soil and plant-associated and newly described type strains.</title>
        <authorList>
            <person name="Whitman W."/>
        </authorList>
    </citation>
    <scope>NUCLEOTIDE SEQUENCE [LARGE SCALE GENOMIC DNA]</scope>
    <source>
        <strain evidence="4 5">CGMCC 1.12700</strain>
    </source>
</reference>
<dbReference type="InterPro" id="IPR024930">
    <property type="entry name" value="Skp_dom_sf"/>
</dbReference>
<proteinExistence type="inferred from homology"/>
<organism evidence="4 5">
    <name type="scientific">Taibaiella chishuiensis</name>
    <dbReference type="NCBI Taxonomy" id="1434707"/>
    <lineage>
        <taxon>Bacteria</taxon>
        <taxon>Pseudomonadati</taxon>
        <taxon>Bacteroidota</taxon>
        <taxon>Chitinophagia</taxon>
        <taxon>Chitinophagales</taxon>
        <taxon>Chitinophagaceae</taxon>
        <taxon>Taibaiella</taxon>
    </lineage>
</organism>
<dbReference type="GO" id="GO:0051082">
    <property type="term" value="F:unfolded protein binding"/>
    <property type="evidence" value="ECO:0007669"/>
    <property type="project" value="InterPro"/>
</dbReference>